<protein>
    <submittedName>
        <fullName evidence="4">Uncharacterized protein</fullName>
    </submittedName>
</protein>
<organism evidence="4 5">
    <name type="scientific">Paenactinomyces guangxiensis</name>
    <dbReference type="NCBI Taxonomy" id="1490290"/>
    <lineage>
        <taxon>Bacteria</taxon>
        <taxon>Bacillati</taxon>
        <taxon>Bacillota</taxon>
        <taxon>Bacilli</taxon>
        <taxon>Bacillales</taxon>
        <taxon>Thermoactinomycetaceae</taxon>
        <taxon>Paenactinomyces</taxon>
    </lineage>
</organism>
<evidence type="ECO:0000256" key="2">
    <source>
        <dbReference type="SAM" id="Phobius"/>
    </source>
</evidence>
<dbReference type="EMBL" id="JACEIQ010000014">
    <property type="protein sequence ID" value="MBA4495310.1"/>
    <property type="molecule type" value="Genomic_DNA"/>
</dbReference>
<feature type="compositionally biased region" description="Acidic residues" evidence="1">
    <location>
        <begin position="151"/>
        <end position="161"/>
    </location>
</feature>
<accession>A0A7W1WSL5</accession>
<feature type="chain" id="PRO_5031113428" evidence="3">
    <location>
        <begin position="28"/>
        <end position="334"/>
    </location>
</feature>
<keyword evidence="2" id="KW-0812">Transmembrane</keyword>
<evidence type="ECO:0000256" key="3">
    <source>
        <dbReference type="SAM" id="SignalP"/>
    </source>
</evidence>
<gene>
    <name evidence="4" type="ORF">H1191_13445</name>
</gene>
<feature type="compositionally biased region" description="Basic and acidic residues" evidence="1">
    <location>
        <begin position="123"/>
        <end position="150"/>
    </location>
</feature>
<feature type="region of interest" description="Disordered" evidence="1">
    <location>
        <begin position="278"/>
        <end position="299"/>
    </location>
</feature>
<evidence type="ECO:0000256" key="1">
    <source>
        <dbReference type="SAM" id="MobiDB-lite"/>
    </source>
</evidence>
<feature type="region of interest" description="Disordered" evidence="1">
    <location>
        <begin position="123"/>
        <end position="176"/>
    </location>
</feature>
<feature type="transmembrane region" description="Helical" evidence="2">
    <location>
        <begin position="311"/>
        <end position="329"/>
    </location>
</feature>
<keyword evidence="3" id="KW-0732">Signal</keyword>
<dbReference type="RefSeq" id="WP_181752626.1">
    <property type="nucleotide sequence ID" value="NZ_JACEIQ010000014.1"/>
</dbReference>
<comment type="caution">
    <text evidence="4">The sequence shown here is derived from an EMBL/GenBank/DDBJ whole genome shotgun (WGS) entry which is preliminary data.</text>
</comment>
<name>A0A7W1WSL5_9BACL</name>
<keyword evidence="2" id="KW-0472">Membrane</keyword>
<feature type="signal peptide" evidence="3">
    <location>
        <begin position="1"/>
        <end position="27"/>
    </location>
</feature>
<proteinExistence type="predicted"/>
<evidence type="ECO:0000313" key="5">
    <source>
        <dbReference type="Proteomes" id="UP000535491"/>
    </source>
</evidence>
<keyword evidence="2" id="KW-1133">Transmembrane helix</keyword>
<keyword evidence="5" id="KW-1185">Reference proteome</keyword>
<dbReference type="Proteomes" id="UP000535491">
    <property type="component" value="Unassembled WGS sequence"/>
</dbReference>
<reference evidence="4 5" key="1">
    <citation type="submission" date="2020-07" db="EMBL/GenBank/DDBJ databases">
        <authorList>
            <person name="Feng H."/>
        </authorList>
    </citation>
    <scope>NUCLEOTIDE SEQUENCE [LARGE SCALE GENOMIC DNA]</scope>
    <source>
        <strain evidence="5">s-10</strain>
    </source>
</reference>
<dbReference type="AlphaFoldDB" id="A0A7W1WSL5"/>
<sequence length="334" mass="35643">MKRYAALFITLALVFAILPFSAPVASAEENKTEVKVDLSLDLFKLTGVCQVGNDTVKLRVKSLFKSDVDVTLTRESDGKEVKVTAKANASTNVKLPLGSKDDVWKLTVPGVEGFLTVNLGEIKSCKDKPGDDKPGDKPGNGDKPGDKPGEEPGDNPGEEPGDNPGDQPQPCKEPSEDDFREINVDLKQEGNKVKVTAKLPGKEAEGTWYIVAGGIESEVPEVTHKAEGVKGTTFTYEFDVNKLPAGENGLIVAFEGTIDGQNCSYGVGYVDFTVDEDKVQNPANPKPNPGKGKQDLDKIKGGKLPKTATTYPTGALAGLLLLIVGVGMLKFRRA</sequence>
<evidence type="ECO:0000313" key="4">
    <source>
        <dbReference type="EMBL" id="MBA4495310.1"/>
    </source>
</evidence>